<dbReference type="Proteomes" id="UP000566995">
    <property type="component" value="Unassembled WGS sequence"/>
</dbReference>
<dbReference type="EMBL" id="JACHLI010000001">
    <property type="protein sequence ID" value="MBB4861581.1"/>
    <property type="molecule type" value="Genomic_DNA"/>
</dbReference>
<dbReference type="AlphaFoldDB" id="A0A7W7KEW6"/>
<organism evidence="1 2">
    <name type="scientific">Pseudomonas nitroreducens</name>
    <dbReference type="NCBI Taxonomy" id="46680"/>
    <lineage>
        <taxon>Bacteria</taxon>
        <taxon>Pseudomonadati</taxon>
        <taxon>Pseudomonadota</taxon>
        <taxon>Gammaproteobacteria</taxon>
        <taxon>Pseudomonadales</taxon>
        <taxon>Pseudomonadaceae</taxon>
        <taxon>Pseudomonas</taxon>
    </lineage>
</organism>
<protein>
    <submittedName>
        <fullName evidence="1">Uncharacterized protein</fullName>
    </submittedName>
</protein>
<comment type="caution">
    <text evidence="1">The sequence shown here is derived from an EMBL/GenBank/DDBJ whole genome shotgun (WGS) entry which is preliminary data.</text>
</comment>
<gene>
    <name evidence="1" type="ORF">HNP46_000392</name>
</gene>
<proteinExistence type="predicted"/>
<evidence type="ECO:0000313" key="1">
    <source>
        <dbReference type="EMBL" id="MBB4861581.1"/>
    </source>
</evidence>
<dbReference type="RefSeq" id="WP_184585838.1">
    <property type="nucleotide sequence ID" value="NZ_JACHLI010000001.1"/>
</dbReference>
<sequence>MTYEVVQKLDMLDVMLRQMGNGLNISESWRYQTLLGAAMKKLSREEQVAVVLGEDVIMTVNSSCTEQLAPSACVPPEGYLLRPWDNTELLTEDHIIFISLEQAWVKPHSTMIGKPITATEAAALRPEGYNPQNENFTEEAMVSRNAATASANNLQKVNPFARSSHPFMFFERGWRNGAEA</sequence>
<evidence type="ECO:0000313" key="2">
    <source>
        <dbReference type="Proteomes" id="UP000566995"/>
    </source>
</evidence>
<name>A0A7W7KEW6_PSENT</name>
<accession>A0A7W7KEW6</accession>
<reference evidence="1 2" key="1">
    <citation type="submission" date="2020-08" db="EMBL/GenBank/DDBJ databases">
        <title>Functional genomics of gut bacteria from endangered species of beetles.</title>
        <authorList>
            <person name="Carlos-Shanley C."/>
        </authorList>
    </citation>
    <scope>NUCLEOTIDE SEQUENCE [LARGE SCALE GENOMIC DNA]</scope>
    <source>
        <strain evidence="1 2">S00179</strain>
    </source>
</reference>